<gene>
    <name evidence="3" type="ORF">K3177_00400</name>
</gene>
<name>A0ABS7JEI9_9SPHN</name>
<dbReference type="Pfam" id="PF13478">
    <property type="entry name" value="XdhC_C"/>
    <property type="match status" value="1"/>
</dbReference>
<dbReference type="InterPro" id="IPR027051">
    <property type="entry name" value="XdhC_Rossmann_dom"/>
</dbReference>
<dbReference type="Gene3D" id="3.40.50.720">
    <property type="entry name" value="NAD(P)-binding Rossmann-like Domain"/>
    <property type="match status" value="1"/>
</dbReference>
<dbReference type="PANTHER" id="PTHR30388">
    <property type="entry name" value="ALDEHYDE OXIDOREDUCTASE MOLYBDENUM COFACTOR ASSEMBLY PROTEIN"/>
    <property type="match status" value="1"/>
</dbReference>
<evidence type="ECO:0000259" key="2">
    <source>
        <dbReference type="Pfam" id="PF13478"/>
    </source>
</evidence>
<dbReference type="Proteomes" id="UP000776651">
    <property type="component" value="Unassembled WGS sequence"/>
</dbReference>
<keyword evidence="4" id="KW-1185">Reference proteome</keyword>
<organism evidence="3 4">
    <name type="scientific">Qipengyuania pacifica</name>
    <dbReference type="NCBI Taxonomy" id="2860199"/>
    <lineage>
        <taxon>Bacteria</taxon>
        <taxon>Pseudomonadati</taxon>
        <taxon>Pseudomonadota</taxon>
        <taxon>Alphaproteobacteria</taxon>
        <taxon>Sphingomonadales</taxon>
        <taxon>Erythrobacteraceae</taxon>
        <taxon>Qipengyuania</taxon>
    </lineage>
</organism>
<sequence length="327" mass="34676">MAENSAWLMSGLEDDVRPRMFEVADRGDAFALATIVKADGGPRPVGAQMVVTARESWGFLSGGCIEDDVALNAREVIDDGQPRTIVYGTGSPLIDIRLPCGGSIEVIIERVSPTDAALADLRSLTTARRPAVWISDGRLRKCIAQEDGDDTAPALIVRHYFPCQRLVVIGSDPFALAIAGLGQTVGWDVSILAPFGPQAHPPIGVSYDRRTLAEAMNDPAPDRWTAVAVATHDLEQDESALIPALQSPAGYVGVLGSRRKLDQRLAGLRSAGLDQPAIARLSAPIGLNIGASSPWEVALSVVAEIVDACRGDTRRVVAPSRKPHVAA</sequence>
<accession>A0ABS7JEI9</accession>
<evidence type="ECO:0000313" key="3">
    <source>
        <dbReference type="EMBL" id="MBX7486964.1"/>
    </source>
</evidence>
<dbReference type="PANTHER" id="PTHR30388:SF4">
    <property type="entry name" value="MOLYBDENUM COFACTOR INSERTION CHAPERONE PAOD"/>
    <property type="match status" value="1"/>
</dbReference>
<evidence type="ECO:0000259" key="1">
    <source>
        <dbReference type="Pfam" id="PF02625"/>
    </source>
</evidence>
<reference evidence="3 4" key="1">
    <citation type="submission" date="2021-08" db="EMBL/GenBank/DDBJ databases">
        <title>Comparative Genomics Analysis of the Genus Qipengyuania Reveals Extensive Genetic Diversity and Metabolic Versatility, Including the Description of Fifteen Novel Species.</title>
        <authorList>
            <person name="Liu Y."/>
        </authorList>
    </citation>
    <scope>NUCLEOTIDE SEQUENCE [LARGE SCALE GENOMIC DNA]</scope>
    <source>
        <strain evidence="3 4">GH25</strain>
    </source>
</reference>
<protein>
    <submittedName>
        <fullName evidence="3">XdhC family protein</fullName>
    </submittedName>
</protein>
<dbReference type="RefSeq" id="WP_221596275.1">
    <property type="nucleotide sequence ID" value="NZ_JAIGNQ010000001.1"/>
</dbReference>
<dbReference type="InterPro" id="IPR052698">
    <property type="entry name" value="MoCofactor_Util/Proc"/>
</dbReference>
<feature type="domain" description="XdhC Rossmann" evidence="2">
    <location>
        <begin position="166"/>
        <end position="305"/>
    </location>
</feature>
<comment type="caution">
    <text evidence="3">The sequence shown here is derived from an EMBL/GenBank/DDBJ whole genome shotgun (WGS) entry which is preliminary data.</text>
</comment>
<dbReference type="Pfam" id="PF02625">
    <property type="entry name" value="XdhC_CoxI"/>
    <property type="match status" value="1"/>
</dbReference>
<dbReference type="EMBL" id="JAIGNQ010000001">
    <property type="protein sequence ID" value="MBX7486964.1"/>
    <property type="molecule type" value="Genomic_DNA"/>
</dbReference>
<feature type="domain" description="XdhC- CoxI" evidence="1">
    <location>
        <begin position="25"/>
        <end position="88"/>
    </location>
</feature>
<proteinExistence type="predicted"/>
<evidence type="ECO:0000313" key="4">
    <source>
        <dbReference type="Proteomes" id="UP000776651"/>
    </source>
</evidence>
<dbReference type="InterPro" id="IPR003777">
    <property type="entry name" value="XdhC_CoxI"/>
</dbReference>